<dbReference type="GO" id="GO:0008295">
    <property type="term" value="P:spermidine biosynthetic process"/>
    <property type="evidence" value="ECO:0007669"/>
    <property type="project" value="UniProtKB-KW"/>
</dbReference>
<reference evidence="10" key="1">
    <citation type="journal article" date="2014" name="Int. J. Syst. Evol. Microbiol.">
        <title>Complete genome sequence of Corynebacterium casei LMG S-19264T (=DSM 44701T), isolated from a smear-ripened cheese.</title>
        <authorList>
            <consortium name="US DOE Joint Genome Institute (JGI-PGF)"/>
            <person name="Walter F."/>
            <person name="Albersmeier A."/>
            <person name="Kalinowski J."/>
            <person name="Ruckert C."/>
        </authorList>
    </citation>
    <scope>NUCLEOTIDE SEQUENCE</scope>
    <source>
        <strain evidence="10">CGMCC 1.15493</strain>
    </source>
</reference>
<keyword evidence="6" id="KW-0865">Zymogen</keyword>
<dbReference type="InterPro" id="IPR003826">
    <property type="entry name" value="AdoMetDC_fam_prok"/>
</dbReference>
<keyword evidence="3" id="KW-0068">Autocatalytic cleavage</keyword>
<comment type="caution">
    <text evidence="10">The sequence shown here is derived from an EMBL/GenBank/DDBJ whole genome shotgun (WGS) entry which is preliminary data.</text>
</comment>
<evidence type="ECO:0008006" key="12">
    <source>
        <dbReference type="Google" id="ProtNLM"/>
    </source>
</evidence>
<dbReference type="AlphaFoldDB" id="A0A916XW93"/>
<evidence type="ECO:0000256" key="6">
    <source>
        <dbReference type="ARBA" id="ARBA00023145"/>
    </source>
</evidence>
<evidence type="ECO:0000256" key="9">
    <source>
        <dbReference type="ARBA" id="ARBA00023317"/>
    </source>
</evidence>
<dbReference type="PANTHER" id="PTHR33866:SF2">
    <property type="entry name" value="S-ADENOSYLMETHIONINE DECARBOXYLASE PROENZYME"/>
    <property type="match status" value="1"/>
</dbReference>
<name>A0A916XW93_9HYPH</name>
<evidence type="ECO:0000256" key="3">
    <source>
        <dbReference type="ARBA" id="ARBA00022813"/>
    </source>
</evidence>
<dbReference type="GO" id="GO:0005829">
    <property type="term" value="C:cytosol"/>
    <property type="evidence" value="ECO:0007669"/>
    <property type="project" value="TreeGrafter"/>
</dbReference>
<organism evidence="10 11">
    <name type="scientific">Aureimonas glaciei</name>
    <dbReference type="NCBI Taxonomy" id="1776957"/>
    <lineage>
        <taxon>Bacteria</taxon>
        <taxon>Pseudomonadati</taxon>
        <taxon>Pseudomonadota</taxon>
        <taxon>Alphaproteobacteria</taxon>
        <taxon>Hyphomicrobiales</taxon>
        <taxon>Aurantimonadaceae</taxon>
        <taxon>Aureimonas</taxon>
    </lineage>
</organism>
<evidence type="ECO:0000313" key="11">
    <source>
        <dbReference type="Proteomes" id="UP000613160"/>
    </source>
</evidence>
<evidence type="ECO:0000256" key="1">
    <source>
        <dbReference type="ARBA" id="ARBA00001928"/>
    </source>
</evidence>
<keyword evidence="7" id="KW-0456">Lyase</keyword>
<keyword evidence="11" id="KW-1185">Reference proteome</keyword>
<comment type="cofactor">
    <cofactor evidence="1">
        <name>pyruvate</name>
        <dbReference type="ChEBI" id="CHEBI:15361"/>
    </cofactor>
</comment>
<keyword evidence="4" id="KW-0745">Spermidine biosynthesis</keyword>
<keyword evidence="9" id="KW-0670">Pyruvate</keyword>
<gene>
    <name evidence="10" type="ORF">GCM10011335_19470</name>
</gene>
<evidence type="ECO:0000313" key="10">
    <source>
        <dbReference type="EMBL" id="GGD16734.1"/>
    </source>
</evidence>
<dbReference type="PANTHER" id="PTHR33866">
    <property type="entry name" value="S-ADENOSYLMETHIONINE DECARBOXYLASE PROENZYME"/>
    <property type="match status" value="1"/>
</dbReference>
<dbReference type="SUPFAM" id="SSF56276">
    <property type="entry name" value="S-adenosylmethionine decarboxylase"/>
    <property type="match status" value="1"/>
</dbReference>
<proteinExistence type="predicted"/>
<evidence type="ECO:0000256" key="8">
    <source>
        <dbReference type="ARBA" id="ARBA00023270"/>
    </source>
</evidence>
<keyword evidence="5" id="KW-0620">Polyamine biosynthesis</keyword>
<sequence length="118" mass="13037">MKIRQVLADMRNCGPQIEDEVVLRDAALAAATAAGATIIGEHAQRYVPHGITLVVFLAESHIMLTTWPEYRMVLVDILLCNPDMSEDAAVDEVARWLCPDGLVERSYVTRSIESLEVA</sequence>
<dbReference type="EMBL" id="BMJJ01000004">
    <property type="protein sequence ID" value="GGD16734.1"/>
    <property type="molecule type" value="Genomic_DNA"/>
</dbReference>
<evidence type="ECO:0000256" key="4">
    <source>
        <dbReference type="ARBA" id="ARBA00023066"/>
    </source>
</evidence>
<evidence type="ECO:0000256" key="5">
    <source>
        <dbReference type="ARBA" id="ARBA00023115"/>
    </source>
</evidence>
<evidence type="ECO:0000256" key="2">
    <source>
        <dbReference type="ARBA" id="ARBA00022793"/>
    </source>
</evidence>
<reference evidence="10" key="2">
    <citation type="submission" date="2020-09" db="EMBL/GenBank/DDBJ databases">
        <authorList>
            <person name="Sun Q."/>
            <person name="Zhou Y."/>
        </authorList>
    </citation>
    <scope>NUCLEOTIDE SEQUENCE</scope>
    <source>
        <strain evidence="10">CGMCC 1.15493</strain>
    </source>
</reference>
<dbReference type="RefSeq" id="WP_188850414.1">
    <property type="nucleotide sequence ID" value="NZ_BMJJ01000004.1"/>
</dbReference>
<dbReference type="Proteomes" id="UP000613160">
    <property type="component" value="Unassembled WGS sequence"/>
</dbReference>
<keyword evidence="8" id="KW-0704">Schiff base</keyword>
<dbReference type="GO" id="GO:0004014">
    <property type="term" value="F:adenosylmethionine decarboxylase activity"/>
    <property type="evidence" value="ECO:0007669"/>
    <property type="project" value="InterPro"/>
</dbReference>
<protein>
    <recommendedName>
        <fullName evidence="12">S-adenosylmethionine decarboxylase</fullName>
    </recommendedName>
</protein>
<evidence type="ECO:0000256" key="7">
    <source>
        <dbReference type="ARBA" id="ARBA00023239"/>
    </source>
</evidence>
<keyword evidence="2" id="KW-0210">Decarboxylase</keyword>
<dbReference type="Pfam" id="PF02675">
    <property type="entry name" value="AdoMet_dc"/>
    <property type="match status" value="1"/>
</dbReference>
<dbReference type="Gene3D" id="3.60.90.10">
    <property type="entry name" value="S-adenosylmethionine decarboxylase"/>
    <property type="match status" value="1"/>
</dbReference>
<dbReference type="InterPro" id="IPR016067">
    <property type="entry name" value="S-AdoMet_deCO2ase_core"/>
</dbReference>
<accession>A0A916XW93</accession>